<accession>A0A3D9Q200</accession>
<protein>
    <submittedName>
        <fullName evidence="6">NHL repeat-containing protein</fullName>
    </submittedName>
</protein>
<feature type="repeat" description="NHL" evidence="2">
    <location>
        <begin position="123"/>
        <end position="158"/>
    </location>
</feature>
<evidence type="ECO:0000256" key="4">
    <source>
        <dbReference type="SAM" id="Phobius"/>
    </source>
</evidence>
<dbReference type="Proteomes" id="UP000256304">
    <property type="component" value="Unassembled WGS sequence"/>
</dbReference>
<organism evidence="6 7">
    <name type="scientific">Paenibacillus taihuensis</name>
    <dbReference type="NCBI Taxonomy" id="1156355"/>
    <lineage>
        <taxon>Bacteria</taxon>
        <taxon>Bacillati</taxon>
        <taxon>Bacillota</taxon>
        <taxon>Bacilli</taxon>
        <taxon>Bacillales</taxon>
        <taxon>Paenibacillaceae</taxon>
        <taxon>Paenibacillus</taxon>
    </lineage>
</organism>
<keyword evidence="1" id="KW-0677">Repeat</keyword>
<dbReference type="Gene3D" id="2.120.10.30">
    <property type="entry name" value="TolB, C-terminal domain"/>
    <property type="match status" value="3"/>
</dbReference>
<dbReference type="PROSITE" id="PS51125">
    <property type="entry name" value="NHL"/>
    <property type="match status" value="2"/>
</dbReference>
<dbReference type="InterPro" id="IPR001258">
    <property type="entry name" value="NHL_repeat"/>
</dbReference>
<dbReference type="PANTHER" id="PTHR24104:SF25">
    <property type="entry name" value="PROTEIN LIN-41"/>
    <property type="match status" value="1"/>
</dbReference>
<dbReference type="InterPro" id="IPR011990">
    <property type="entry name" value="TPR-like_helical_dom_sf"/>
</dbReference>
<evidence type="ECO:0000313" key="6">
    <source>
        <dbReference type="EMBL" id="REE56450.1"/>
    </source>
</evidence>
<proteinExistence type="predicted"/>
<dbReference type="RefSeq" id="WP_116192534.1">
    <property type="nucleotide sequence ID" value="NZ_QTTN01000059.1"/>
</dbReference>
<feature type="chain" id="PRO_5017674534" evidence="5">
    <location>
        <begin position="25"/>
        <end position="518"/>
    </location>
</feature>
<feature type="region of interest" description="Disordered" evidence="3">
    <location>
        <begin position="108"/>
        <end position="131"/>
    </location>
</feature>
<sequence length="518" mass="57677">MRTRAWLVLALTMTMCLARGSSAAAEEAPYQGYTYTEWGKPVPAPNGYLPDRIITGAATGAGDFKKPQSLFVNQAAQELYVADTGNNRIVVLDAKLGFKRELKLFTQNGSGNGNGNGNGNGSGKKQKLKSPTDVFVTPDGTLYIADNGNKRVVVSDAQGNILHLFGAPKSDLIPKGFVFQPEKLVVDSQGRLYIQAFGVFQGLICLDADGTFLNYFGGNRVEVTPKLLLELAWKKVLTKAQRNAMESFVPIEYSNMFIDKEDFIYTTVKTSQNSTDELKKLNPLGINILRADSSTGYVYENNDYGDHPVVYTGENGESKVDSMFVDITVDDDGFISALDASRGKVFQYDQESNLMFVFGGRGSQQGTFKNPVAVENFGGRLLVLDAEKNNITAFKLTSFGEDVRKAVKLYNGGFYKEDLEPWKEVLKRDSNYLLANVGLGKAYYQMGDYVNAMKYFKLGYDKKDYSDAFKAYYTDQLRAHFVEIFYGLAGLVILYQLFKRRKRIAAVYRRTRERGIPG</sequence>
<dbReference type="Pfam" id="PF01436">
    <property type="entry name" value="NHL"/>
    <property type="match status" value="1"/>
</dbReference>
<evidence type="ECO:0000256" key="1">
    <source>
        <dbReference type="ARBA" id="ARBA00022737"/>
    </source>
</evidence>
<reference evidence="6 7" key="1">
    <citation type="submission" date="2018-08" db="EMBL/GenBank/DDBJ databases">
        <title>Genomic Encyclopedia of Type Strains, Phase III (KMG-III): the genomes of soil and plant-associated and newly described type strains.</title>
        <authorList>
            <person name="Whitman W."/>
        </authorList>
    </citation>
    <scope>NUCLEOTIDE SEQUENCE [LARGE SCALE GENOMIC DNA]</scope>
    <source>
        <strain evidence="6 7">CGMCC 1.10966</strain>
    </source>
</reference>
<dbReference type="SUPFAM" id="SSF63829">
    <property type="entry name" value="Calcium-dependent phosphotriesterase"/>
    <property type="match status" value="1"/>
</dbReference>
<dbReference type="SUPFAM" id="SSF48452">
    <property type="entry name" value="TPR-like"/>
    <property type="match status" value="1"/>
</dbReference>
<dbReference type="InterPro" id="IPR011042">
    <property type="entry name" value="6-blade_b-propeller_TolB-like"/>
</dbReference>
<keyword evidence="4" id="KW-0472">Membrane</keyword>
<gene>
    <name evidence="6" type="ORF">A8990_15912</name>
</gene>
<feature type="repeat" description="NHL" evidence="2">
    <location>
        <begin position="60"/>
        <end position="95"/>
    </location>
</feature>
<keyword evidence="4" id="KW-1133">Transmembrane helix</keyword>
<dbReference type="AlphaFoldDB" id="A0A3D9Q200"/>
<feature type="signal peptide" evidence="5">
    <location>
        <begin position="1"/>
        <end position="24"/>
    </location>
</feature>
<dbReference type="GO" id="GO:0008270">
    <property type="term" value="F:zinc ion binding"/>
    <property type="evidence" value="ECO:0007669"/>
    <property type="project" value="UniProtKB-KW"/>
</dbReference>
<dbReference type="PANTHER" id="PTHR24104">
    <property type="entry name" value="E3 UBIQUITIN-PROTEIN LIGASE NHLRC1-RELATED"/>
    <property type="match status" value="1"/>
</dbReference>
<evidence type="ECO:0000256" key="5">
    <source>
        <dbReference type="SAM" id="SignalP"/>
    </source>
</evidence>
<keyword evidence="7" id="KW-1185">Reference proteome</keyword>
<dbReference type="InterPro" id="IPR050952">
    <property type="entry name" value="TRIM-NHL_E3_ligases"/>
</dbReference>
<comment type="caution">
    <text evidence="6">The sequence shown here is derived from an EMBL/GenBank/DDBJ whole genome shotgun (WGS) entry which is preliminary data.</text>
</comment>
<feature type="transmembrane region" description="Helical" evidence="4">
    <location>
        <begin position="479"/>
        <end position="498"/>
    </location>
</feature>
<keyword evidence="4" id="KW-0812">Transmembrane</keyword>
<evidence type="ECO:0000256" key="3">
    <source>
        <dbReference type="SAM" id="MobiDB-lite"/>
    </source>
</evidence>
<name>A0A3D9Q200_9BACL</name>
<evidence type="ECO:0000256" key="2">
    <source>
        <dbReference type="PROSITE-ProRule" id="PRU00504"/>
    </source>
</evidence>
<dbReference type="OrthoDB" id="9799230at2"/>
<feature type="compositionally biased region" description="Gly residues" evidence="3">
    <location>
        <begin position="110"/>
        <end position="122"/>
    </location>
</feature>
<keyword evidence="5" id="KW-0732">Signal</keyword>
<evidence type="ECO:0000313" key="7">
    <source>
        <dbReference type="Proteomes" id="UP000256304"/>
    </source>
</evidence>
<dbReference type="EMBL" id="QTTN01000059">
    <property type="protein sequence ID" value="REE56450.1"/>
    <property type="molecule type" value="Genomic_DNA"/>
</dbReference>